<keyword evidence="3" id="KW-0808">Transferase</keyword>
<dbReference type="InterPro" id="IPR050437">
    <property type="entry name" value="Ribos_protein_bS1-like"/>
</dbReference>
<evidence type="ECO:0000256" key="1">
    <source>
        <dbReference type="SAM" id="MobiDB-lite"/>
    </source>
</evidence>
<proteinExistence type="predicted"/>
<dbReference type="InterPro" id="IPR012340">
    <property type="entry name" value="NA-bd_OB-fold"/>
</dbReference>
<evidence type="ECO:0000259" key="2">
    <source>
        <dbReference type="PROSITE" id="PS50126"/>
    </source>
</evidence>
<keyword evidence="3" id="KW-0548">Nucleotidyltransferase</keyword>
<dbReference type="InterPro" id="IPR003029">
    <property type="entry name" value="S1_domain"/>
</dbReference>
<dbReference type="Gene3D" id="2.40.50.140">
    <property type="entry name" value="Nucleic acid-binding proteins"/>
    <property type="match status" value="1"/>
</dbReference>
<name>A0A644WBE7_9ZZZZ</name>
<organism evidence="3">
    <name type="scientific">bioreactor metagenome</name>
    <dbReference type="NCBI Taxonomy" id="1076179"/>
    <lineage>
        <taxon>unclassified sequences</taxon>
        <taxon>metagenomes</taxon>
        <taxon>ecological metagenomes</taxon>
    </lineage>
</organism>
<dbReference type="FunFam" id="2.40.50.140:FF:000103">
    <property type="entry name" value="protein RRP5 homolog"/>
    <property type="match status" value="1"/>
</dbReference>
<dbReference type="SMART" id="SM00316">
    <property type="entry name" value="S1"/>
    <property type="match status" value="1"/>
</dbReference>
<dbReference type="PANTHER" id="PTHR10724">
    <property type="entry name" value="30S RIBOSOMAL PROTEIN S1"/>
    <property type="match status" value="1"/>
</dbReference>
<dbReference type="EMBL" id="VSSQ01000777">
    <property type="protein sequence ID" value="MPM01145.1"/>
    <property type="molecule type" value="Genomic_DNA"/>
</dbReference>
<dbReference type="AlphaFoldDB" id="A0A644WBE7"/>
<dbReference type="GO" id="GO:0003735">
    <property type="term" value="F:structural constituent of ribosome"/>
    <property type="evidence" value="ECO:0007669"/>
    <property type="project" value="TreeGrafter"/>
</dbReference>
<evidence type="ECO:0000313" key="3">
    <source>
        <dbReference type="EMBL" id="MPM01145.1"/>
    </source>
</evidence>
<reference evidence="3" key="1">
    <citation type="submission" date="2019-08" db="EMBL/GenBank/DDBJ databases">
        <authorList>
            <person name="Kucharzyk K."/>
            <person name="Murdoch R.W."/>
            <person name="Higgins S."/>
            <person name="Loffler F."/>
        </authorList>
    </citation>
    <scope>NUCLEOTIDE SEQUENCE</scope>
</reference>
<dbReference type="Pfam" id="PF00575">
    <property type="entry name" value="S1"/>
    <property type="match status" value="1"/>
</dbReference>
<dbReference type="GO" id="GO:0004654">
    <property type="term" value="F:polyribonucleotide nucleotidyltransferase activity"/>
    <property type="evidence" value="ECO:0007669"/>
    <property type="project" value="UniProtKB-EC"/>
</dbReference>
<dbReference type="SUPFAM" id="SSF50249">
    <property type="entry name" value="Nucleic acid-binding proteins"/>
    <property type="match status" value="1"/>
</dbReference>
<feature type="compositionally biased region" description="Basic and acidic residues" evidence="1">
    <location>
        <begin position="105"/>
        <end position="114"/>
    </location>
</feature>
<feature type="domain" description="S1 motif" evidence="2">
    <location>
        <begin position="15"/>
        <end position="83"/>
    </location>
</feature>
<protein>
    <submittedName>
        <fullName evidence="3">Polyribonucleotide nucleotidyltransferase</fullName>
        <ecNumber evidence="3">2.7.7.8</ecNumber>
    </submittedName>
</protein>
<dbReference type="PROSITE" id="PS50126">
    <property type="entry name" value="S1"/>
    <property type="match status" value="1"/>
</dbReference>
<dbReference type="EC" id="2.7.7.8" evidence="3"/>
<feature type="region of interest" description="Disordered" evidence="1">
    <location>
        <begin position="81"/>
        <end position="114"/>
    </location>
</feature>
<dbReference type="GO" id="GO:0006412">
    <property type="term" value="P:translation"/>
    <property type="evidence" value="ECO:0007669"/>
    <property type="project" value="TreeGrafter"/>
</dbReference>
<comment type="caution">
    <text evidence="3">The sequence shown here is derived from an EMBL/GenBank/DDBJ whole genome shotgun (WGS) entry which is preliminary data.</text>
</comment>
<dbReference type="GO" id="GO:0003729">
    <property type="term" value="F:mRNA binding"/>
    <property type="evidence" value="ECO:0007669"/>
    <property type="project" value="TreeGrafter"/>
</dbReference>
<sequence length="147" mass="16194">MAEERKAETSPLAPGEVVTCTVEQIMPYGAFVRLKTGQRAMIHISELSHSFVKKVEDILSLSQEVQAKVIKIDEKGRIDLSLKKMEAPRPAQSPRASSFGPAAPEDTRDSFEKKLSNYLKASEAKIADLNNKLNSSRAAKKRGKPAK</sequence>
<accession>A0A644WBE7</accession>
<gene>
    <name evidence="3" type="primary">pnp_21</name>
    <name evidence="3" type="ORF">SDC9_47383</name>
</gene>